<dbReference type="Pfam" id="PF00173">
    <property type="entry name" value="Cyt-b5"/>
    <property type="match status" value="1"/>
</dbReference>
<dbReference type="EMBL" id="GG745359">
    <property type="protein sequence ID" value="KNE69103.1"/>
    <property type="molecule type" value="Genomic_DNA"/>
</dbReference>
<reference evidence="12" key="2">
    <citation type="submission" date="2009-11" db="EMBL/GenBank/DDBJ databases">
        <title>The Genome Sequence of Allomyces macrogynus strain ATCC 38327.</title>
        <authorList>
            <consortium name="The Broad Institute Genome Sequencing Platform"/>
            <person name="Russ C."/>
            <person name="Cuomo C."/>
            <person name="Shea T."/>
            <person name="Young S.K."/>
            <person name="Zeng Q."/>
            <person name="Koehrsen M."/>
            <person name="Haas B."/>
            <person name="Borodovsky M."/>
            <person name="Guigo R."/>
            <person name="Alvarado L."/>
            <person name="Berlin A."/>
            <person name="Borenstein D."/>
            <person name="Chen Z."/>
            <person name="Engels R."/>
            <person name="Freedman E."/>
            <person name="Gellesch M."/>
            <person name="Goldberg J."/>
            <person name="Griggs A."/>
            <person name="Gujja S."/>
            <person name="Heiman D."/>
            <person name="Hepburn T."/>
            <person name="Howarth C."/>
            <person name="Jen D."/>
            <person name="Larson L."/>
            <person name="Lewis B."/>
            <person name="Mehta T."/>
            <person name="Park D."/>
            <person name="Pearson M."/>
            <person name="Roberts A."/>
            <person name="Saif S."/>
            <person name="Shenoy N."/>
            <person name="Sisk P."/>
            <person name="Stolte C."/>
            <person name="Sykes S."/>
            <person name="Walk T."/>
            <person name="White J."/>
            <person name="Yandava C."/>
            <person name="Burger G."/>
            <person name="Gray M.W."/>
            <person name="Holland P.W.H."/>
            <person name="King N."/>
            <person name="Lang F.B.F."/>
            <person name="Roger A.J."/>
            <person name="Ruiz-Trillo I."/>
            <person name="Lander E."/>
            <person name="Nusbaum C."/>
        </authorList>
    </citation>
    <scope>NUCLEOTIDE SEQUENCE [LARGE SCALE GENOMIC DNA]</scope>
    <source>
        <strain evidence="12">ATCC 38327</strain>
    </source>
</reference>
<dbReference type="AlphaFoldDB" id="A0A0L0T2M6"/>
<dbReference type="OrthoDB" id="260091at2759"/>
<evidence type="ECO:0000256" key="9">
    <source>
        <dbReference type="ARBA" id="ARBA00046139"/>
    </source>
</evidence>
<dbReference type="InterPro" id="IPR052320">
    <property type="entry name" value="Cytochrome_b5_domain"/>
</dbReference>
<dbReference type="SUPFAM" id="SSF55856">
    <property type="entry name" value="Cytochrome b5-like heme/steroid binding domain"/>
    <property type="match status" value="1"/>
</dbReference>
<dbReference type="InterPro" id="IPR036400">
    <property type="entry name" value="Cyt_B5-like_heme/steroid_sf"/>
</dbReference>
<dbReference type="PANTHER" id="PTHR21281">
    <property type="entry name" value="CYTOCHROME B5 DOMAIN-CONTAINING PROTEIN 1"/>
    <property type="match status" value="1"/>
</dbReference>
<dbReference type="STRING" id="578462.A0A0L0T2M6"/>
<evidence type="ECO:0000256" key="3">
    <source>
        <dbReference type="ARBA" id="ARBA00022617"/>
    </source>
</evidence>
<keyword evidence="12" id="KW-1185">Reference proteome</keyword>
<dbReference type="eggNOG" id="KOG0537">
    <property type="taxonomic scope" value="Eukaryota"/>
</dbReference>
<dbReference type="VEuPathDB" id="FungiDB:AMAG_13966"/>
<proteinExistence type="predicted"/>
<evidence type="ECO:0000256" key="6">
    <source>
        <dbReference type="ARBA" id="ARBA00023212"/>
    </source>
</evidence>
<comment type="subcellular location">
    <subcellularLocation>
        <location evidence="1">Cytoplasm</location>
        <location evidence="1">Cytoskeleton</location>
        <location evidence="1">Cilium axoneme</location>
    </subcellularLocation>
</comment>
<evidence type="ECO:0000313" key="11">
    <source>
        <dbReference type="EMBL" id="KNE69103.1"/>
    </source>
</evidence>
<evidence type="ECO:0000256" key="7">
    <source>
        <dbReference type="ARBA" id="ARBA00023273"/>
    </source>
</evidence>
<keyword evidence="3" id="KW-0349">Heme</keyword>
<feature type="domain" description="Cytochrome b5 heme-binding" evidence="10">
    <location>
        <begin position="24"/>
        <end position="96"/>
    </location>
</feature>
<reference evidence="11 12" key="1">
    <citation type="submission" date="2009-11" db="EMBL/GenBank/DDBJ databases">
        <title>Annotation of Allomyces macrogynus ATCC 38327.</title>
        <authorList>
            <consortium name="The Broad Institute Genome Sequencing Platform"/>
            <person name="Russ C."/>
            <person name="Cuomo C."/>
            <person name="Burger G."/>
            <person name="Gray M.W."/>
            <person name="Holland P.W.H."/>
            <person name="King N."/>
            <person name="Lang F.B.F."/>
            <person name="Roger A.J."/>
            <person name="Ruiz-Trillo I."/>
            <person name="Young S.K."/>
            <person name="Zeng Q."/>
            <person name="Gargeya S."/>
            <person name="Fitzgerald M."/>
            <person name="Haas B."/>
            <person name="Abouelleil A."/>
            <person name="Alvarado L."/>
            <person name="Arachchi H.M."/>
            <person name="Berlin A."/>
            <person name="Chapman S.B."/>
            <person name="Gearin G."/>
            <person name="Goldberg J."/>
            <person name="Griggs A."/>
            <person name="Gujja S."/>
            <person name="Hansen M."/>
            <person name="Heiman D."/>
            <person name="Howarth C."/>
            <person name="Larimer J."/>
            <person name="Lui A."/>
            <person name="MacDonald P.J.P."/>
            <person name="McCowen C."/>
            <person name="Montmayeur A."/>
            <person name="Murphy C."/>
            <person name="Neiman D."/>
            <person name="Pearson M."/>
            <person name="Priest M."/>
            <person name="Roberts A."/>
            <person name="Saif S."/>
            <person name="Shea T."/>
            <person name="Sisk P."/>
            <person name="Stolte C."/>
            <person name="Sykes S."/>
            <person name="Wortman J."/>
            <person name="Nusbaum C."/>
            <person name="Birren B."/>
        </authorList>
    </citation>
    <scope>NUCLEOTIDE SEQUENCE [LARGE SCALE GENOMIC DNA]</scope>
    <source>
        <strain evidence="11 12">ATCC 38327</strain>
    </source>
</reference>
<evidence type="ECO:0000256" key="5">
    <source>
        <dbReference type="ARBA" id="ARBA00023004"/>
    </source>
</evidence>
<organism evidence="11 12">
    <name type="scientific">Allomyces macrogynus (strain ATCC 38327)</name>
    <name type="common">Allomyces javanicus var. macrogynus</name>
    <dbReference type="NCBI Taxonomy" id="578462"/>
    <lineage>
        <taxon>Eukaryota</taxon>
        <taxon>Fungi</taxon>
        <taxon>Fungi incertae sedis</taxon>
        <taxon>Blastocladiomycota</taxon>
        <taxon>Blastocladiomycetes</taxon>
        <taxon>Blastocladiales</taxon>
        <taxon>Blastocladiaceae</taxon>
        <taxon>Allomyces</taxon>
    </lineage>
</organism>
<keyword evidence="2" id="KW-0963">Cytoplasm</keyword>
<comment type="function">
    <text evidence="9">Radial spoke stalk protein that binds heme under oxidizing conditions. Required for the coordinated beating of multiple cilia maybe by functioning in a redox signaling pathway.</text>
</comment>
<dbReference type="InterPro" id="IPR001199">
    <property type="entry name" value="Cyt_B5-like_heme/steroid-bd"/>
</dbReference>
<dbReference type="GO" id="GO:0046872">
    <property type="term" value="F:metal ion binding"/>
    <property type="evidence" value="ECO:0007669"/>
    <property type="project" value="UniProtKB-KW"/>
</dbReference>
<dbReference type="Proteomes" id="UP000054350">
    <property type="component" value="Unassembled WGS sequence"/>
</dbReference>
<evidence type="ECO:0000313" key="12">
    <source>
        <dbReference type="Proteomes" id="UP000054350"/>
    </source>
</evidence>
<sequence length="233" mass="26176">MPEPVVSSGGSIEALIDAPKAAYYTPAEVARHNTTDDLWVSWLGTVYNLTPIAKQFQDDTRLLPLRRNAGRDISHWFDASTGDLRQRIDPATGLRVPVCPDGVPPHVPDVTQPATDWTWDVAVPWWRDTSTAVGKLSRRTRHVRIVNTLTQDVTVLEVCAEEPVTAIVGRYLQYNKHAKGYVWKYLGRVLDMAGTLEQNGIPDEADEMDKVGMNEHEWMVSLFLYFSDDLTVA</sequence>
<keyword evidence="5" id="KW-0408">Iron</keyword>
<gene>
    <name evidence="11" type="ORF">AMAG_13966</name>
</gene>
<dbReference type="OMA" id="DLTHFFH"/>
<dbReference type="PANTHER" id="PTHR21281:SF0">
    <property type="entry name" value="CYTOCHROME B5 DOMAIN-CONTAINING PROTEIN 1"/>
    <property type="match status" value="1"/>
</dbReference>
<dbReference type="GO" id="GO:0005930">
    <property type="term" value="C:axoneme"/>
    <property type="evidence" value="ECO:0007669"/>
    <property type="project" value="UniProtKB-SubCell"/>
</dbReference>
<accession>A0A0L0T2M6</accession>
<dbReference type="SMART" id="SM01117">
    <property type="entry name" value="Cyt-b5"/>
    <property type="match status" value="1"/>
</dbReference>
<evidence type="ECO:0000256" key="1">
    <source>
        <dbReference type="ARBA" id="ARBA00004430"/>
    </source>
</evidence>
<keyword evidence="6" id="KW-0206">Cytoskeleton</keyword>
<keyword evidence="4" id="KW-0479">Metal-binding</keyword>
<evidence type="ECO:0000256" key="8">
    <source>
        <dbReference type="ARBA" id="ARBA00040649"/>
    </source>
</evidence>
<protein>
    <recommendedName>
        <fullName evidence="8">Cytochrome b5 domain-containing protein 1</fullName>
    </recommendedName>
</protein>
<evidence type="ECO:0000256" key="4">
    <source>
        <dbReference type="ARBA" id="ARBA00022723"/>
    </source>
</evidence>
<dbReference type="Gene3D" id="3.10.120.10">
    <property type="entry name" value="Cytochrome b5-like heme/steroid binding domain"/>
    <property type="match status" value="1"/>
</dbReference>
<evidence type="ECO:0000259" key="10">
    <source>
        <dbReference type="SMART" id="SM01117"/>
    </source>
</evidence>
<keyword evidence="7" id="KW-0966">Cell projection</keyword>
<evidence type="ECO:0000256" key="2">
    <source>
        <dbReference type="ARBA" id="ARBA00022490"/>
    </source>
</evidence>
<name>A0A0L0T2M6_ALLM3</name>